<name>A0A482T7C2_HALHI</name>
<proteinExistence type="predicted"/>
<organism evidence="2 3">
    <name type="scientific">Haloarcula hispanica</name>
    <dbReference type="NCBI Taxonomy" id="51589"/>
    <lineage>
        <taxon>Archaea</taxon>
        <taxon>Methanobacteriati</taxon>
        <taxon>Methanobacteriota</taxon>
        <taxon>Stenosarchaea group</taxon>
        <taxon>Halobacteria</taxon>
        <taxon>Halobacteriales</taxon>
        <taxon>Haloarculaceae</taxon>
        <taxon>Haloarcula</taxon>
    </lineage>
</organism>
<reference evidence="2 3" key="1">
    <citation type="submission" date="2018-12" db="EMBL/GenBank/DDBJ databases">
        <title>Draft genome sequence of Haloarcula hispinica strain 18.1, an halophilic archaeon isolated from Chott El Jerid of Southern Tunisia.</title>
        <authorList>
            <person name="Najjari A."/>
            <person name="Ben Dhia O."/>
            <person name="Ferjani R."/>
            <person name="Mahjoubi M."/>
            <person name="Sghaier H."/>
            <person name="Elshahed M."/>
            <person name="Ouzari H.I."/>
            <person name="Cherid A."/>
            <person name="Youssef N."/>
        </authorList>
    </citation>
    <scope>NUCLEOTIDE SEQUENCE [LARGE SCALE GENOMIC DNA]</scope>
    <source>
        <strain evidence="2 3">18.1</strain>
    </source>
</reference>
<feature type="transmembrane region" description="Helical" evidence="1">
    <location>
        <begin position="20"/>
        <end position="38"/>
    </location>
</feature>
<keyword evidence="1" id="KW-0812">Transmembrane</keyword>
<keyword evidence="1" id="KW-0472">Membrane</keyword>
<dbReference type="Proteomes" id="UP000293535">
    <property type="component" value="Unassembled WGS sequence"/>
</dbReference>
<dbReference type="AlphaFoldDB" id="A0A482T7C2"/>
<feature type="transmembrane region" description="Helical" evidence="1">
    <location>
        <begin position="82"/>
        <end position="100"/>
    </location>
</feature>
<dbReference type="RefSeq" id="WP_023843073.1">
    <property type="nucleotide sequence ID" value="NZ_BAABRG010000001.1"/>
</dbReference>
<dbReference type="GeneID" id="25155891"/>
<keyword evidence="1" id="KW-1133">Transmembrane helix</keyword>
<gene>
    <name evidence="2" type="ORF">ELS20_13935</name>
</gene>
<sequence>MSASPQVTDATAFEDGSLGLQVVLFVVTGTLYGLYWLYKTAKQLDAGTDQNLTPILAVIPLVNIIGIWQISNAAEAVTDQSGVVLFLLFVVFGPISWFLIQSGINDVATN</sequence>
<dbReference type="EMBL" id="RZIG01000002">
    <property type="protein sequence ID" value="RYJ10970.1"/>
    <property type="molecule type" value="Genomic_DNA"/>
</dbReference>
<protein>
    <recommendedName>
        <fullName evidence="4">DUF4234 domain-containing protein</fullName>
    </recommendedName>
</protein>
<evidence type="ECO:0000313" key="3">
    <source>
        <dbReference type="Proteomes" id="UP000293535"/>
    </source>
</evidence>
<feature type="transmembrane region" description="Helical" evidence="1">
    <location>
        <begin position="50"/>
        <end position="70"/>
    </location>
</feature>
<comment type="caution">
    <text evidence="2">The sequence shown here is derived from an EMBL/GenBank/DDBJ whole genome shotgun (WGS) entry which is preliminary data.</text>
</comment>
<evidence type="ECO:0008006" key="4">
    <source>
        <dbReference type="Google" id="ProtNLM"/>
    </source>
</evidence>
<accession>A0A482T7C2</accession>
<evidence type="ECO:0000313" key="2">
    <source>
        <dbReference type="EMBL" id="RYJ10970.1"/>
    </source>
</evidence>
<evidence type="ECO:0000256" key="1">
    <source>
        <dbReference type="SAM" id="Phobius"/>
    </source>
</evidence>